<feature type="region of interest" description="Disordered" evidence="4">
    <location>
        <begin position="416"/>
        <end position="727"/>
    </location>
</feature>
<evidence type="ECO:0000313" key="8">
    <source>
        <dbReference type="Proteomes" id="UP001610446"/>
    </source>
</evidence>
<protein>
    <recommendedName>
        <fullName evidence="9">Myb-like domain-containing protein</fullName>
    </recommendedName>
</protein>
<evidence type="ECO:0000256" key="1">
    <source>
        <dbReference type="ARBA" id="ARBA00004123"/>
    </source>
</evidence>
<feature type="compositionally biased region" description="Basic and acidic residues" evidence="4">
    <location>
        <begin position="606"/>
        <end position="615"/>
    </location>
</feature>
<feature type="compositionally biased region" description="Basic and acidic residues" evidence="4">
    <location>
        <begin position="474"/>
        <end position="487"/>
    </location>
</feature>
<evidence type="ECO:0000313" key="7">
    <source>
        <dbReference type="EMBL" id="KAL2827855.1"/>
    </source>
</evidence>
<feature type="compositionally biased region" description="Basic and acidic residues" evidence="4">
    <location>
        <begin position="717"/>
        <end position="727"/>
    </location>
</feature>
<feature type="compositionally biased region" description="Low complexity" evidence="4">
    <location>
        <begin position="489"/>
        <end position="500"/>
    </location>
</feature>
<dbReference type="Gene3D" id="1.10.10.60">
    <property type="entry name" value="Homeodomain-like"/>
    <property type="match status" value="2"/>
</dbReference>
<feature type="compositionally biased region" description="Polar residues" evidence="4">
    <location>
        <begin position="74"/>
        <end position="105"/>
    </location>
</feature>
<dbReference type="PROSITE" id="PS50090">
    <property type="entry name" value="MYB_LIKE"/>
    <property type="match status" value="2"/>
</dbReference>
<dbReference type="InterPro" id="IPR017930">
    <property type="entry name" value="Myb_dom"/>
</dbReference>
<evidence type="ECO:0008006" key="9">
    <source>
        <dbReference type="Google" id="ProtNLM"/>
    </source>
</evidence>
<dbReference type="PANTHER" id="PTHR46380:SF2">
    <property type="entry name" value="CYCLIN-D-BINDING MYB-LIKE TRANSCRIPTION FACTOR 1"/>
    <property type="match status" value="1"/>
</dbReference>
<sequence length="727" mass="80663">MKRWAIRGFRLPLMGQGSSQPAERAHNDQEEESQLDTNIQIPDSQPETSNAVFRPNEESQNAQESARKRKRKSSNLNSQPNSPAVIDNSNDKSQGPQGDFNRTYNQKLAKDDSNMVLAQAANDQSPQTPRRRLVDLLEKKAASQPNGSAEPETSKAQKRPSKKRNSQAIQSEPVTPRKALKSDQDRNQASVASSISNHDLLAKGKPRPKQKAGVGHFSPVEVETLESFKLDFCNMNNCSTVIFDQMVQHGRQKTFPGQQWISKGAFWKSAFEVLPTRDRRSVLRFMKRHFQASDQKSHVWTEEQDAELIALVAEHGTKFAFIADMLGRSSDDVVQRWKNRLEHQDKRKTGSWSKRELDALQKALTLAWTRSKDQGLDVGPDIYEMDESLISWGQVSKAMGHVRSRQQCADKWRRLRNRLGSASLPNSRSATPTSSRKAKSAKYVESDGDDSDEQEEGVVGQGKGSTPPGSAKKSLTEEKRTLRKEDSSSESQSGSSSSSESESEKEQKQNLNPKAKSRPGSNDKGGAKTKGKTLPSERSQRDSASGSETEESESGEGTTTDESGDSSSEESGSTDDSESEGESENASANSANRDAQKATKRKRKREGSAQEDEIRAGIPLKMIKKEPTSDDEYGLQYDPQSEERNRDQKDGGEDGEADEEGEEGSDEEGEEETGEETDGDEEDDEEADDADHKVNKELWFTSKAKPELPENVPVGEKWSRECDVGDD</sequence>
<comment type="subcellular location">
    <subcellularLocation>
        <location evidence="1">Nucleus</location>
    </subcellularLocation>
</comment>
<feature type="compositionally biased region" description="Basic residues" evidence="4">
    <location>
        <begin position="156"/>
        <end position="165"/>
    </location>
</feature>
<evidence type="ECO:0000256" key="2">
    <source>
        <dbReference type="ARBA" id="ARBA00023125"/>
    </source>
</evidence>
<dbReference type="Pfam" id="PF13921">
    <property type="entry name" value="Myb_DNA-bind_6"/>
    <property type="match status" value="1"/>
</dbReference>
<accession>A0ABR4IJB6</accession>
<comment type="caution">
    <text evidence="7">The sequence shown here is derived from an EMBL/GenBank/DDBJ whole genome shotgun (WGS) entry which is preliminary data.</text>
</comment>
<feature type="compositionally biased region" description="Acidic residues" evidence="4">
    <location>
        <begin position="653"/>
        <end position="689"/>
    </location>
</feature>
<keyword evidence="8" id="KW-1185">Reference proteome</keyword>
<dbReference type="SMART" id="SM00717">
    <property type="entry name" value="SANT"/>
    <property type="match status" value="2"/>
</dbReference>
<feature type="compositionally biased region" description="Basic and acidic residues" evidence="4">
    <location>
        <begin position="641"/>
        <end position="652"/>
    </location>
</feature>
<dbReference type="Proteomes" id="UP001610446">
    <property type="component" value="Unassembled WGS sequence"/>
</dbReference>
<feature type="compositionally biased region" description="Polar residues" evidence="4">
    <location>
        <begin position="35"/>
        <end position="51"/>
    </location>
</feature>
<dbReference type="InterPro" id="IPR001005">
    <property type="entry name" value="SANT/Myb"/>
</dbReference>
<dbReference type="SUPFAM" id="SSF46689">
    <property type="entry name" value="Homeodomain-like"/>
    <property type="match status" value="1"/>
</dbReference>
<proteinExistence type="predicted"/>
<dbReference type="InterPro" id="IPR009057">
    <property type="entry name" value="Homeodomain-like_sf"/>
</dbReference>
<feature type="domain" description="Myb-like" evidence="5">
    <location>
        <begin position="292"/>
        <end position="341"/>
    </location>
</feature>
<dbReference type="CDD" id="cd00167">
    <property type="entry name" value="SANT"/>
    <property type="match status" value="1"/>
</dbReference>
<dbReference type="PANTHER" id="PTHR46380">
    <property type="entry name" value="CYCLIN-D-BINDING MYB-LIKE TRANSCRIPTION FACTOR 1"/>
    <property type="match status" value="1"/>
</dbReference>
<feature type="domain" description="HTH myb-type" evidence="6">
    <location>
        <begin position="292"/>
        <end position="345"/>
    </location>
</feature>
<evidence type="ECO:0000259" key="5">
    <source>
        <dbReference type="PROSITE" id="PS50090"/>
    </source>
</evidence>
<dbReference type="PROSITE" id="PS51294">
    <property type="entry name" value="HTH_MYB"/>
    <property type="match status" value="1"/>
</dbReference>
<evidence type="ECO:0000259" key="6">
    <source>
        <dbReference type="PROSITE" id="PS51294"/>
    </source>
</evidence>
<feature type="region of interest" description="Disordered" evidence="4">
    <location>
        <begin position="1"/>
        <end position="105"/>
    </location>
</feature>
<feature type="domain" description="Myb-like" evidence="5">
    <location>
        <begin position="344"/>
        <end position="416"/>
    </location>
</feature>
<feature type="compositionally biased region" description="Acidic residues" evidence="4">
    <location>
        <begin position="562"/>
        <end position="583"/>
    </location>
</feature>
<keyword evidence="3" id="KW-0539">Nucleus</keyword>
<dbReference type="InterPro" id="IPR051651">
    <property type="entry name" value="DMTF1_DNA-bind_reg"/>
</dbReference>
<reference evidence="7 8" key="1">
    <citation type="submission" date="2024-07" db="EMBL/GenBank/DDBJ databases">
        <title>Section-level genome sequencing and comparative genomics of Aspergillus sections Usti and Cavernicolus.</title>
        <authorList>
            <consortium name="Lawrence Berkeley National Laboratory"/>
            <person name="Nybo J.L."/>
            <person name="Vesth T.C."/>
            <person name="Theobald S."/>
            <person name="Frisvad J.C."/>
            <person name="Larsen T.O."/>
            <person name="Kjaerboelling I."/>
            <person name="Rothschild-Mancinelli K."/>
            <person name="Lyhne E.K."/>
            <person name="Kogle M.E."/>
            <person name="Barry K."/>
            <person name="Clum A."/>
            <person name="Na H."/>
            <person name="Ledsgaard L."/>
            <person name="Lin J."/>
            <person name="Lipzen A."/>
            <person name="Kuo A."/>
            <person name="Riley R."/>
            <person name="Mondo S."/>
            <person name="Labutti K."/>
            <person name="Haridas S."/>
            <person name="Pangalinan J."/>
            <person name="Salamov A.A."/>
            <person name="Simmons B.A."/>
            <person name="Magnuson J.K."/>
            <person name="Chen J."/>
            <person name="Drula E."/>
            <person name="Henrissat B."/>
            <person name="Wiebenga A."/>
            <person name="Lubbers R.J."/>
            <person name="Gomes A.C."/>
            <person name="Makela M.R."/>
            <person name="Stajich J."/>
            <person name="Grigoriev I.V."/>
            <person name="Mortensen U.H."/>
            <person name="De Vries R.P."/>
            <person name="Baker S.E."/>
            <person name="Andersen M.R."/>
        </authorList>
    </citation>
    <scope>NUCLEOTIDE SEQUENCE [LARGE SCALE GENOMIC DNA]</scope>
    <source>
        <strain evidence="7 8">CBS 123904</strain>
    </source>
</reference>
<feature type="compositionally biased region" description="Acidic residues" evidence="4">
    <location>
        <begin position="446"/>
        <end position="456"/>
    </location>
</feature>
<keyword evidence="2" id="KW-0238">DNA-binding</keyword>
<feature type="compositionally biased region" description="Polar residues" evidence="4">
    <location>
        <begin position="187"/>
        <end position="197"/>
    </location>
</feature>
<gene>
    <name evidence="7" type="ORF">BJY01DRAFT_228923</name>
</gene>
<feature type="compositionally biased region" description="Polar residues" evidence="4">
    <location>
        <begin position="423"/>
        <end position="435"/>
    </location>
</feature>
<name>A0ABR4IJB6_9EURO</name>
<evidence type="ECO:0000256" key="3">
    <source>
        <dbReference type="ARBA" id="ARBA00023242"/>
    </source>
</evidence>
<dbReference type="EMBL" id="JBFXLU010000385">
    <property type="protein sequence ID" value="KAL2827855.1"/>
    <property type="molecule type" value="Genomic_DNA"/>
</dbReference>
<feature type="region of interest" description="Disordered" evidence="4">
    <location>
        <begin position="140"/>
        <end position="215"/>
    </location>
</feature>
<organism evidence="7 8">
    <name type="scientific">Aspergillus pseudoustus</name>
    <dbReference type="NCBI Taxonomy" id="1810923"/>
    <lineage>
        <taxon>Eukaryota</taxon>
        <taxon>Fungi</taxon>
        <taxon>Dikarya</taxon>
        <taxon>Ascomycota</taxon>
        <taxon>Pezizomycotina</taxon>
        <taxon>Eurotiomycetes</taxon>
        <taxon>Eurotiomycetidae</taxon>
        <taxon>Eurotiales</taxon>
        <taxon>Aspergillaceae</taxon>
        <taxon>Aspergillus</taxon>
        <taxon>Aspergillus subgen. Nidulantes</taxon>
    </lineage>
</organism>
<evidence type="ECO:0000256" key="4">
    <source>
        <dbReference type="SAM" id="MobiDB-lite"/>
    </source>
</evidence>